<gene>
    <name evidence="10" type="ORF">CVLEPA_LOCUS10376</name>
</gene>
<dbReference type="InterPro" id="IPR008504">
    <property type="entry name" value="Emc6"/>
</dbReference>
<keyword evidence="4 9" id="KW-0812">Transmembrane</keyword>
<feature type="transmembrane region" description="Helical" evidence="9">
    <location>
        <begin position="94"/>
        <end position="117"/>
    </location>
</feature>
<comment type="subcellular location">
    <subcellularLocation>
        <location evidence="1">Endoplasmic reticulum membrane</location>
        <topology evidence="1">Multi-pass membrane protein</topology>
    </subcellularLocation>
</comment>
<evidence type="ECO:0000256" key="5">
    <source>
        <dbReference type="ARBA" id="ARBA00022824"/>
    </source>
</evidence>
<dbReference type="Proteomes" id="UP001642483">
    <property type="component" value="Unassembled WGS sequence"/>
</dbReference>
<comment type="caution">
    <text evidence="10">The sequence shown here is derived from an EMBL/GenBank/DDBJ whole genome shotgun (WGS) entry which is preliminary data.</text>
</comment>
<dbReference type="PANTHER" id="PTHR20994:SF0">
    <property type="entry name" value="ER MEMBRANE PROTEIN COMPLEX SUBUNIT 6"/>
    <property type="match status" value="1"/>
</dbReference>
<organism evidence="10 11">
    <name type="scientific">Clavelina lepadiformis</name>
    <name type="common">Light-bulb sea squirt</name>
    <name type="synonym">Ascidia lepadiformis</name>
    <dbReference type="NCBI Taxonomy" id="159417"/>
    <lineage>
        <taxon>Eukaryota</taxon>
        <taxon>Metazoa</taxon>
        <taxon>Chordata</taxon>
        <taxon>Tunicata</taxon>
        <taxon>Ascidiacea</taxon>
        <taxon>Aplousobranchia</taxon>
        <taxon>Clavelinidae</taxon>
        <taxon>Clavelina</taxon>
    </lineage>
</organism>
<dbReference type="InterPro" id="IPR029008">
    <property type="entry name" value="EMC6-like"/>
</dbReference>
<feature type="transmembrane region" description="Helical" evidence="9">
    <location>
        <begin position="46"/>
        <end position="73"/>
    </location>
</feature>
<accession>A0ABP0FNL0</accession>
<evidence type="ECO:0000256" key="6">
    <source>
        <dbReference type="ARBA" id="ARBA00022989"/>
    </source>
</evidence>
<evidence type="ECO:0000313" key="10">
    <source>
        <dbReference type="EMBL" id="CAK8680089.1"/>
    </source>
</evidence>
<keyword evidence="5" id="KW-0256">Endoplasmic reticulum</keyword>
<evidence type="ECO:0000256" key="1">
    <source>
        <dbReference type="ARBA" id="ARBA00004477"/>
    </source>
</evidence>
<evidence type="ECO:0000313" key="11">
    <source>
        <dbReference type="Proteomes" id="UP001642483"/>
    </source>
</evidence>
<keyword evidence="6 9" id="KW-1133">Transmembrane helix</keyword>
<name>A0ABP0FNL0_CLALP</name>
<evidence type="ECO:0000256" key="7">
    <source>
        <dbReference type="ARBA" id="ARBA00023136"/>
    </source>
</evidence>
<comment type="similarity">
    <text evidence="2">Belongs to the EMC6 family.</text>
</comment>
<evidence type="ECO:0000256" key="2">
    <source>
        <dbReference type="ARBA" id="ARBA00009436"/>
    </source>
</evidence>
<keyword evidence="7 9" id="KW-0472">Membrane</keyword>
<sequence length="120" mass="13432">MSSRYPGKMGKERRMPPIQYINPMMVRFNMSTAEYARTSVSALSGVVAGILGLTGLVGFAFYIFCALALFAGLVLKTGGKKSESKRFFLSRRQLLLSGQFGAIFTYVLFWTFLYGMVHVY</sequence>
<proteinExistence type="inferred from homology"/>
<dbReference type="Pfam" id="PF07019">
    <property type="entry name" value="EMC6"/>
    <property type="match status" value="1"/>
</dbReference>
<evidence type="ECO:0000256" key="8">
    <source>
        <dbReference type="ARBA" id="ARBA00031072"/>
    </source>
</evidence>
<protein>
    <recommendedName>
        <fullName evidence="3">ER membrane protein complex subunit 6</fullName>
    </recommendedName>
    <alternativeName>
        <fullName evidence="8">Transmembrane protein 93</fullName>
    </alternativeName>
</protein>
<evidence type="ECO:0000256" key="3">
    <source>
        <dbReference type="ARBA" id="ARBA00020827"/>
    </source>
</evidence>
<dbReference type="PANTHER" id="PTHR20994">
    <property type="entry name" value="ER MEMBRANE PROTEIN COMPLEX SUBUNIT 6"/>
    <property type="match status" value="1"/>
</dbReference>
<dbReference type="EMBL" id="CAWYQH010000068">
    <property type="protein sequence ID" value="CAK8680089.1"/>
    <property type="molecule type" value="Genomic_DNA"/>
</dbReference>
<evidence type="ECO:0000256" key="4">
    <source>
        <dbReference type="ARBA" id="ARBA00022692"/>
    </source>
</evidence>
<keyword evidence="11" id="KW-1185">Reference proteome</keyword>
<evidence type="ECO:0000256" key="9">
    <source>
        <dbReference type="SAM" id="Phobius"/>
    </source>
</evidence>
<reference evidence="10 11" key="1">
    <citation type="submission" date="2024-02" db="EMBL/GenBank/DDBJ databases">
        <authorList>
            <person name="Daric V."/>
            <person name="Darras S."/>
        </authorList>
    </citation>
    <scope>NUCLEOTIDE SEQUENCE [LARGE SCALE GENOMIC DNA]</scope>
</reference>